<dbReference type="InterPro" id="IPR002492">
    <property type="entry name" value="Transposase_Tc1-like"/>
</dbReference>
<comment type="caution">
    <text evidence="3">The sequence shown here is derived from an EMBL/GenBank/DDBJ whole genome shotgun (WGS) entry which is preliminary data.</text>
</comment>
<dbReference type="Proteomes" id="UP000663842">
    <property type="component" value="Unassembled WGS sequence"/>
</dbReference>
<dbReference type="GO" id="GO:0003677">
    <property type="term" value="F:DNA binding"/>
    <property type="evidence" value="ECO:0007669"/>
    <property type="project" value="InterPro"/>
</dbReference>
<sequence>MCQKGKAEFIFFKFNEQGRKKPSTEDDDRQLLYIMKKDRTKSSQMLAAEWILSNDKKLCGSTVRRRLISMGYKSYTAKRKPLRTPAQIKKHLTFAKDHQYWSNEWNNVIWNDEAHLKFLIAKIALSVWGCMPGDACGSLIIYTGKMNGPAYIKTIQDALPIFIENKFDTWFKDNNINVLKWSASSRDLNPIENLWYYIDKEFKKSRPTNAGQLQTMIEDLWIGCYSNEM</sequence>
<evidence type="ECO:0000313" key="3">
    <source>
        <dbReference type="EMBL" id="CAF4469257.1"/>
    </source>
</evidence>
<dbReference type="EMBL" id="CAJOBG010048793">
    <property type="protein sequence ID" value="CAF4469257.1"/>
    <property type="molecule type" value="Genomic_DNA"/>
</dbReference>
<organism evidence="3 4">
    <name type="scientific">Rotaria magnacalcarata</name>
    <dbReference type="NCBI Taxonomy" id="392030"/>
    <lineage>
        <taxon>Eukaryota</taxon>
        <taxon>Metazoa</taxon>
        <taxon>Spiralia</taxon>
        <taxon>Gnathifera</taxon>
        <taxon>Rotifera</taxon>
        <taxon>Eurotatoria</taxon>
        <taxon>Bdelloidea</taxon>
        <taxon>Philodinida</taxon>
        <taxon>Philodinidae</taxon>
        <taxon>Rotaria</taxon>
    </lineage>
</organism>
<accession>A0A820TCX0</accession>
<dbReference type="GO" id="GO:0015074">
    <property type="term" value="P:DNA integration"/>
    <property type="evidence" value="ECO:0007669"/>
    <property type="project" value="InterPro"/>
</dbReference>
<dbReference type="Gene3D" id="3.30.420.10">
    <property type="entry name" value="Ribonuclease H-like superfamily/Ribonuclease H"/>
    <property type="match status" value="1"/>
</dbReference>
<evidence type="ECO:0000259" key="1">
    <source>
        <dbReference type="Pfam" id="PF01498"/>
    </source>
</evidence>
<evidence type="ECO:0000313" key="4">
    <source>
        <dbReference type="Proteomes" id="UP000663866"/>
    </source>
</evidence>
<dbReference type="InterPro" id="IPR036397">
    <property type="entry name" value="RNaseH_sf"/>
</dbReference>
<dbReference type="Pfam" id="PF01498">
    <property type="entry name" value="HTH_Tnp_Tc3_2"/>
    <property type="match status" value="1"/>
</dbReference>
<dbReference type="GO" id="GO:0006313">
    <property type="term" value="P:DNA transposition"/>
    <property type="evidence" value="ECO:0007669"/>
    <property type="project" value="InterPro"/>
</dbReference>
<proteinExistence type="predicted"/>
<reference evidence="3" key="1">
    <citation type="submission" date="2021-02" db="EMBL/GenBank/DDBJ databases">
        <authorList>
            <person name="Nowell W R."/>
        </authorList>
    </citation>
    <scope>NUCLEOTIDE SEQUENCE</scope>
</reference>
<dbReference type="EMBL" id="CAJOBF010010117">
    <property type="protein sequence ID" value="CAF4286491.1"/>
    <property type="molecule type" value="Genomic_DNA"/>
</dbReference>
<evidence type="ECO:0000313" key="2">
    <source>
        <dbReference type="EMBL" id="CAF4286491.1"/>
    </source>
</evidence>
<keyword evidence="4" id="KW-1185">Reference proteome</keyword>
<dbReference type="AlphaFoldDB" id="A0A820TCX0"/>
<protein>
    <recommendedName>
        <fullName evidence="1">Transposase Tc1-like domain-containing protein</fullName>
    </recommendedName>
</protein>
<dbReference type="Proteomes" id="UP000663866">
    <property type="component" value="Unassembled WGS sequence"/>
</dbReference>
<gene>
    <name evidence="3" type="ORF">OVN521_LOCUS38919</name>
    <name evidence="2" type="ORF">UXM345_LOCUS32633</name>
</gene>
<feature type="domain" description="Transposase Tc1-like" evidence="1">
    <location>
        <begin position="28"/>
        <end position="99"/>
    </location>
</feature>
<name>A0A820TCX0_9BILA</name>